<dbReference type="STRING" id="400092.PKOR_16405"/>
<dbReference type="PATRIC" id="fig|400092.3.peg.3596"/>
<evidence type="ECO:0000313" key="3">
    <source>
        <dbReference type="Proteomes" id="UP000033109"/>
    </source>
</evidence>
<evidence type="ECO:0000313" key="2">
    <source>
        <dbReference type="EMBL" id="AKD04379.1"/>
    </source>
</evidence>
<dbReference type="OrthoDB" id="597977at2"/>
<feature type="domain" description="Helix-turn-helix" evidence="1">
    <location>
        <begin position="26"/>
        <end position="74"/>
    </location>
</feature>
<dbReference type="NCBIfam" id="TIGR01764">
    <property type="entry name" value="excise"/>
    <property type="match status" value="1"/>
</dbReference>
<name>A0A0E3ZFM9_9BACT</name>
<protein>
    <recommendedName>
        <fullName evidence="1">Helix-turn-helix domain-containing protein</fullName>
    </recommendedName>
</protein>
<dbReference type="RefSeq" id="WP_046312166.1">
    <property type="nucleotide sequence ID" value="NZ_CBCSCY010000049.1"/>
</dbReference>
<dbReference type="AlphaFoldDB" id="A0A0E3ZFM9"/>
<dbReference type="KEGG" id="pko:PKOR_16405"/>
<reference evidence="2 3" key="1">
    <citation type="journal article" date="2015" name="Sci. Rep.">
        <title>Unraveling adaptation of Pontibacter korlensis to radiation and infertility in desert through complete genome and comparative transcriptomic analysis.</title>
        <authorList>
            <person name="Dai J."/>
            <person name="Dai W."/>
            <person name="Qiu C."/>
            <person name="Yang Z."/>
            <person name="Zhang Y."/>
            <person name="Zhou M."/>
            <person name="Zhang L."/>
            <person name="Fang C."/>
            <person name="Gao Q."/>
            <person name="Yang Q."/>
            <person name="Li X."/>
            <person name="Wang Z."/>
            <person name="Wang Z."/>
            <person name="Jia Z."/>
            <person name="Chen X."/>
        </authorList>
    </citation>
    <scope>NUCLEOTIDE SEQUENCE [LARGE SCALE GENOMIC DNA]</scope>
    <source>
        <strain evidence="2 3">X14-1T</strain>
    </source>
</reference>
<organism evidence="2 3">
    <name type="scientific">Pontibacter korlensis</name>
    <dbReference type="NCBI Taxonomy" id="400092"/>
    <lineage>
        <taxon>Bacteria</taxon>
        <taxon>Pseudomonadati</taxon>
        <taxon>Bacteroidota</taxon>
        <taxon>Cytophagia</taxon>
        <taxon>Cytophagales</taxon>
        <taxon>Hymenobacteraceae</taxon>
        <taxon>Pontibacter</taxon>
    </lineage>
</organism>
<dbReference type="GO" id="GO:0003677">
    <property type="term" value="F:DNA binding"/>
    <property type="evidence" value="ECO:0007669"/>
    <property type="project" value="InterPro"/>
</dbReference>
<gene>
    <name evidence="2" type="ORF">PKOR_16405</name>
</gene>
<evidence type="ECO:0000259" key="1">
    <source>
        <dbReference type="Pfam" id="PF12728"/>
    </source>
</evidence>
<dbReference type="Proteomes" id="UP000033109">
    <property type="component" value="Chromosome"/>
</dbReference>
<sequence>MGEQILSTLYQIEQLLKAQNLLQKEVLTFEEACLYLNLSESHLYKLTSAREIPHYKPQGKKLYFKSTELNSWMLSVRISTYEEVESSASTYMVVNK</sequence>
<dbReference type="InterPro" id="IPR041657">
    <property type="entry name" value="HTH_17"/>
</dbReference>
<proteinExistence type="predicted"/>
<dbReference type="Pfam" id="PF12728">
    <property type="entry name" value="HTH_17"/>
    <property type="match status" value="1"/>
</dbReference>
<dbReference type="InterPro" id="IPR010093">
    <property type="entry name" value="SinI_DNA-bd"/>
</dbReference>
<keyword evidence="3" id="KW-1185">Reference proteome</keyword>
<dbReference type="HOGENOM" id="CLU_140176_0_3_10"/>
<dbReference type="EMBL" id="CP009621">
    <property type="protein sequence ID" value="AKD04379.1"/>
    <property type="molecule type" value="Genomic_DNA"/>
</dbReference>
<accession>A0A0E3ZFM9</accession>